<dbReference type="Proteomes" id="UP000196708">
    <property type="component" value="Chromosome 1"/>
</dbReference>
<evidence type="ECO:0000313" key="2">
    <source>
        <dbReference type="EMBL" id="ASA58365.1"/>
    </source>
</evidence>
<organism evidence="2 3">
    <name type="scientific">Vibrio gazogenes</name>
    <dbReference type="NCBI Taxonomy" id="687"/>
    <lineage>
        <taxon>Bacteria</taxon>
        <taxon>Pseudomonadati</taxon>
        <taxon>Pseudomonadota</taxon>
        <taxon>Gammaproteobacteria</taxon>
        <taxon>Vibrionales</taxon>
        <taxon>Vibrionaceae</taxon>
        <taxon>Vibrio</taxon>
    </lineage>
</organism>
<accession>A0A1Z2SMK3</accession>
<dbReference type="EMBL" id="CP018835">
    <property type="protein sequence ID" value="ASA54430.1"/>
    <property type="molecule type" value="Genomic_DNA"/>
</dbReference>
<dbReference type="AlphaFoldDB" id="A0A1Z2SMK3"/>
<keyword evidence="2" id="KW-0614">Plasmid</keyword>
<geneLocation type="plasmid" evidence="2">
    <name>unnamed1</name>
</geneLocation>
<dbReference type="Proteomes" id="UP000196708">
    <property type="component" value="Plasmid unnamed1"/>
</dbReference>
<dbReference type="EMBL" id="CP018837">
    <property type="protein sequence ID" value="ASA58365.1"/>
    <property type="molecule type" value="Genomic_DNA"/>
</dbReference>
<protein>
    <submittedName>
        <fullName evidence="2">Uncharacterized protein</fullName>
    </submittedName>
</protein>
<name>A0A1Z2SMK3_VIBGA</name>
<gene>
    <name evidence="1" type="ORF">BSQ33_00935</name>
    <name evidence="2" type="ORF">BSQ33_21535</name>
</gene>
<sequence length="157" mass="18107">MSIEFAIFKVVRKGYKNMISFFRRNELKDPELIDFELADVRVVNFGTALKIDILVKNFGLTSLSISSIHPAISVADYMIDTAPIVTYTKIPPETRTGQRVSLIVPSPYLCDKKFRQASHIVSVNHLTLLAHRNNESKLIEMDYMGHTKWQREIKNYF</sequence>
<evidence type="ECO:0000313" key="1">
    <source>
        <dbReference type="EMBL" id="ASA54430.1"/>
    </source>
</evidence>
<evidence type="ECO:0000313" key="3">
    <source>
        <dbReference type="Proteomes" id="UP000196708"/>
    </source>
</evidence>
<reference evidence="2 3" key="1">
    <citation type="submission" date="2016-12" db="EMBL/GenBank/DDBJ databases">
        <authorList>
            <person name="Song W.-J."/>
            <person name="Kurnit D.M."/>
        </authorList>
    </citation>
    <scope>NUCLEOTIDE SEQUENCE [LARGE SCALE GENOMIC DNA]</scope>
    <source>
        <strain evidence="2 3">ATCC 43942</strain>
        <plasmid evidence="3">Plasmid unnamed1</plasmid>
        <plasmid evidence="2">unnamed1</plasmid>
    </source>
</reference>
<dbReference type="KEGG" id="vga:BSQ33_00935"/>
<dbReference type="RefSeq" id="WP_088132953.1">
    <property type="nucleotide sequence ID" value="NZ_CP018835.1"/>
</dbReference>
<proteinExistence type="predicted"/>
<dbReference type="KEGG" id="vga:BSQ33_21535"/>